<dbReference type="Gene3D" id="3.30.565.10">
    <property type="entry name" value="Histidine kinase-like ATPase, C-terminal domain"/>
    <property type="match status" value="1"/>
</dbReference>
<dbReference type="GO" id="GO:0005524">
    <property type="term" value="F:ATP binding"/>
    <property type="evidence" value="ECO:0007669"/>
    <property type="project" value="UniProtKB-KW"/>
</dbReference>
<dbReference type="InterPro" id="IPR050640">
    <property type="entry name" value="Bact_2-comp_sensor_kinase"/>
</dbReference>
<evidence type="ECO:0000313" key="16">
    <source>
        <dbReference type="Proteomes" id="UP000310636"/>
    </source>
</evidence>
<evidence type="ECO:0000256" key="5">
    <source>
        <dbReference type="ARBA" id="ARBA00022692"/>
    </source>
</evidence>
<dbReference type="SUPFAM" id="SSF55874">
    <property type="entry name" value="ATPase domain of HSP90 chaperone/DNA topoisomerase II/histidine kinase"/>
    <property type="match status" value="1"/>
</dbReference>
<evidence type="ECO:0000256" key="1">
    <source>
        <dbReference type="ARBA" id="ARBA00004651"/>
    </source>
</evidence>
<dbReference type="GO" id="GO:0005886">
    <property type="term" value="C:plasma membrane"/>
    <property type="evidence" value="ECO:0007669"/>
    <property type="project" value="UniProtKB-SubCell"/>
</dbReference>
<name>A0A4S4BYJ1_9BACL</name>
<gene>
    <name evidence="15" type="ORF">E6C55_10495</name>
</gene>
<dbReference type="OrthoDB" id="370211at2"/>
<evidence type="ECO:0000256" key="6">
    <source>
        <dbReference type="ARBA" id="ARBA00022741"/>
    </source>
</evidence>
<keyword evidence="16" id="KW-1185">Reference proteome</keyword>
<keyword evidence="4" id="KW-0808">Transferase</keyword>
<dbReference type="PANTHER" id="PTHR34220">
    <property type="entry name" value="SENSOR HISTIDINE KINASE YPDA"/>
    <property type="match status" value="1"/>
</dbReference>
<evidence type="ECO:0000256" key="9">
    <source>
        <dbReference type="ARBA" id="ARBA00022989"/>
    </source>
</evidence>
<dbReference type="InterPro" id="IPR010559">
    <property type="entry name" value="Sig_transdc_His_kin_internal"/>
</dbReference>
<comment type="caution">
    <text evidence="15">The sequence shown here is derived from an EMBL/GenBank/DDBJ whole genome shotgun (WGS) entry which is preliminary data.</text>
</comment>
<keyword evidence="12" id="KW-0175">Coiled coil</keyword>
<keyword evidence="9 13" id="KW-1133">Transmembrane helix</keyword>
<feature type="transmembrane region" description="Helical" evidence="13">
    <location>
        <begin position="343"/>
        <end position="365"/>
    </location>
</feature>
<evidence type="ECO:0000256" key="7">
    <source>
        <dbReference type="ARBA" id="ARBA00022777"/>
    </source>
</evidence>
<protein>
    <submittedName>
        <fullName evidence="15">HAMP domain-containing protein</fullName>
    </submittedName>
</protein>
<proteinExistence type="predicted"/>
<evidence type="ECO:0000256" key="11">
    <source>
        <dbReference type="ARBA" id="ARBA00023136"/>
    </source>
</evidence>
<feature type="domain" description="HAMP" evidence="14">
    <location>
        <begin position="367"/>
        <end position="428"/>
    </location>
</feature>
<keyword evidence="5 13" id="KW-0812">Transmembrane</keyword>
<dbReference type="InterPro" id="IPR036890">
    <property type="entry name" value="HATPase_C_sf"/>
</dbReference>
<keyword evidence="8" id="KW-0067">ATP-binding</keyword>
<dbReference type="Proteomes" id="UP000310636">
    <property type="component" value="Unassembled WGS sequence"/>
</dbReference>
<dbReference type="InterPro" id="IPR003660">
    <property type="entry name" value="HAMP_dom"/>
</dbReference>
<evidence type="ECO:0000313" key="15">
    <source>
        <dbReference type="EMBL" id="THF80308.1"/>
    </source>
</evidence>
<sequence>MLRQFCKRVHATFQTPYGRFRLIARRLCPSRNRFAIIKTNRSLWKGAPSLRKPSGFHRRLFLLYSALLLAVVVSSFLVFYLHASRQQEKIYANSFERELSAYVGRVDNAIANADRQLVQIKSHPGIASLFLRLSLDENASASIKNNPEWVATTRDAIDGIHGLDPQVFQRVTVIGRSGAYIGTGFNNPDVPPETMRKRIDALQSFWFDDSFRLVRYPAEDLLEPQRPPVVSLIRKITYSGLAHSIVEIQLSGEFFAKMAAVALPASNTVDRSLYVYSTDNRWHAIQGDSSSLDSLPQQPSDLPDLYFAKKRHTLQFIQRSSNTGWLYAMTLPTSPLNASLRDLSVTVLALGMLVCAIGMSLIYLLTRRTLLPLHRLRKAMAQIDPVSLESNVTDSLLRLRPDQFQFDEIRDLHASFQDMLQRLQQSQRETTNAKEAELRARLLALQKQVDPHFLYNTLSIIGMLGYEQGDEHILDLCRSLINMFKYVSYGDSYTANLADELDHLRDYMRIMSIRYDGKLTFDVDVPDDMLGLQVPKLLLQPLAENAIKHGFTERQECWKITVRGEWMATGWRIEVEDNGRGFGADIQERLAGYWEALDTNLSAEANRGLMNTMTRLKYLFGPGMRFDCTAGPAGGALLRMSMTVESKGEEPHVAYRIGG</sequence>
<organism evidence="15 16">
    <name type="scientific">Cohnella fermenti</name>
    <dbReference type="NCBI Taxonomy" id="2565925"/>
    <lineage>
        <taxon>Bacteria</taxon>
        <taxon>Bacillati</taxon>
        <taxon>Bacillota</taxon>
        <taxon>Bacilli</taxon>
        <taxon>Bacillales</taxon>
        <taxon>Paenibacillaceae</taxon>
        <taxon>Cohnella</taxon>
    </lineage>
</organism>
<reference evidence="15 16" key="1">
    <citation type="submission" date="2019-04" db="EMBL/GenBank/DDBJ databases">
        <title>Cohnella sp. nov. isolated from preserved vegetables.</title>
        <authorList>
            <person name="Lin S.-Y."/>
            <person name="Hung M.-H."/>
            <person name="Young C.-C."/>
        </authorList>
    </citation>
    <scope>NUCLEOTIDE SEQUENCE [LARGE SCALE GENOMIC DNA]</scope>
    <source>
        <strain evidence="15 16">CC-MHH1044</strain>
    </source>
</reference>
<evidence type="ECO:0000259" key="14">
    <source>
        <dbReference type="PROSITE" id="PS50885"/>
    </source>
</evidence>
<keyword evidence="11 13" id="KW-0472">Membrane</keyword>
<keyword evidence="3" id="KW-0597">Phosphoprotein</keyword>
<dbReference type="Pfam" id="PF06580">
    <property type="entry name" value="His_kinase"/>
    <property type="match status" value="1"/>
</dbReference>
<accession>A0A4S4BYJ1</accession>
<keyword evidence="10" id="KW-0902">Two-component regulatory system</keyword>
<keyword evidence="6" id="KW-0547">Nucleotide-binding</keyword>
<evidence type="ECO:0000256" key="10">
    <source>
        <dbReference type="ARBA" id="ARBA00023012"/>
    </source>
</evidence>
<evidence type="ECO:0000256" key="13">
    <source>
        <dbReference type="SAM" id="Phobius"/>
    </source>
</evidence>
<evidence type="ECO:0000256" key="2">
    <source>
        <dbReference type="ARBA" id="ARBA00022475"/>
    </source>
</evidence>
<keyword evidence="7" id="KW-0418">Kinase</keyword>
<dbReference type="GO" id="GO:0000155">
    <property type="term" value="F:phosphorelay sensor kinase activity"/>
    <property type="evidence" value="ECO:0007669"/>
    <property type="project" value="InterPro"/>
</dbReference>
<evidence type="ECO:0000256" key="12">
    <source>
        <dbReference type="SAM" id="Coils"/>
    </source>
</evidence>
<evidence type="ECO:0000256" key="8">
    <source>
        <dbReference type="ARBA" id="ARBA00022840"/>
    </source>
</evidence>
<dbReference type="SMART" id="SM00304">
    <property type="entry name" value="HAMP"/>
    <property type="match status" value="1"/>
</dbReference>
<comment type="subcellular location">
    <subcellularLocation>
        <location evidence="1">Cell membrane</location>
        <topology evidence="1">Multi-pass membrane protein</topology>
    </subcellularLocation>
</comment>
<feature type="coiled-coil region" evidence="12">
    <location>
        <begin position="409"/>
        <end position="448"/>
    </location>
</feature>
<dbReference type="EMBL" id="SSOB01000011">
    <property type="protein sequence ID" value="THF80308.1"/>
    <property type="molecule type" value="Genomic_DNA"/>
</dbReference>
<dbReference type="PANTHER" id="PTHR34220:SF11">
    <property type="entry name" value="SENSOR PROTEIN KINASE HPTS"/>
    <property type="match status" value="1"/>
</dbReference>
<dbReference type="Gene3D" id="6.10.340.10">
    <property type="match status" value="1"/>
</dbReference>
<feature type="transmembrane region" description="Helical" evidence="13">
    <location>
        <begin position="61"/>
        <end position="81"/>
    </location>
</feature>
<evidence type="ECO:0000256" key="4">
    <source>
        <dbReference type="ARBA" id="ARBA00022679"/>
    </source>
</evidence>
<dbReference type="AlphaFoldDB" id="A0A4S4BYJ1"/>
<evidence type="ECO:0000256" key="3">
    <source>
        <dbReference type="ARBA" id="ARBA00022553"/>
    </source>
</evidence>
<dbReference type="PROSITE" id="PS50885">
    <property type="entry name" value="HAMP"/>
    <property type="match status" value="1"/>
</dbReference>
<keyword evidence="2" id="KW-1003">Cell membrane</keyword>